<feature type="zinc finger region" description="C3H1-type" evidence="4">
    <location>
        <begin position="107"/>
        <end position="136"/>
    </location>
</feature>
<dbReference type="EMBL" id="KV427626">
    <property type="protein sequence ID" value="KZT06081.1"/>
    <property type="molecule type" value="Genomic_DNA"/>
</dbReference>
<dbReference type="InterPro" id="IPR000571">
    <property type="entry name" value="Znf_CCCH"/>
</dbReference>
<dbReference type="STRING" id="1314785.A0A165E1T9"/>
<evidence type="ECO:0000256" key="2">
    <source>
        <dbReference type="ARBA" id="ARBA00022771"/>
    </source>
</evidence>
<sequence length="504" mass="55694">MASRRDRLRGKLCRNYALGHCPQGNQCKYVHPNSPPATSAFPPPQYQWPQGYPTPLSTTMRFPVSGPWVTWNPQHQQMQGRPWEGTGGHSMVQPERPASISQYKPLSWRTALCRHYTKNRGWCPLGDECNYIHDLKLADLALEDARFSGGKRDAATSDQQGSAGSKQSHCWAYVQGLCHVKDCPYLHPIAVDLFIRHTPCLAWPNCTKGALCPYKHPEPIIPKVHALPMSPQSTTSVHPPTPAKPILSGAVQYHGTTYFPLQSQTSQSSQATSAGPISPQDPRAPYHMFPINGQVLGSPPSGWPYPSPISPIAIHAAPSYPVPINPAYPYGSPPWHERMVLGSPMGQVAPGFPGCEPYPSYSGANYEYHHLPASSFPADDHVMYQADPSLPRGALFPGQPQESVPERYNIPRSSVDYHPVLEHAPSHTVPAAHEELQFPYAPRETQGGGPATRRRISVALRSKEDTDALDVSTHGERRASWQTHGTHCHHKARSLSPSFERRAH</sequence>
<evidence type="ECO:0000259" key="6">
    <source>
        <dbReference type="PROSITE" id="PS50103"/>
    </source>
</evidence>
<evidence type="ECO:0000256" key="5">
    <source>
        <dbReference type="SAM" id="MobiDB-lite"/>
    </source>
</evidence>
<feature type="region of interest" description="Disordered" evidence="5">
    <location>
        <begin position="264"/>
        <end position="283"/>
    </location>
</feature>
<dbReference type="GO" id="GO:0008270">
    <property type="term" value="F:zinc ion binding"/>
    <property type="evidence" value="ECO:0007669"/>
    <property type="project" value="UniProtKB-KW"/>
</dbReference>
<accession>A0A165E1T9</accession>
<dbReference type="RefSeq" id="XP_040763821.1">
    <property type="nucleotide sequence ID" value="XM_040912612.1"/>
</dbReference>
<dbReference type="SMART" id="SM00356">
    <property type="entry name" value="ZnF_C3H1"/>
    <property type="match status" value="3"/>
</dbReference>
<keyword evidence="3 4" id="KW-0862">Zinc</keyword>
<dbReference type="Pfam" id="PF14608">
    <property type="entry name" value="zf-CCCH_2"/>
    <property type="match status" value="2"/>
</dbReference>
<feature type="region of interest" description="Disordered" evidence="5">
    <location>
        <begin position="465"/>
        <end position="504"/>
    </location>
</feature>
<keyword evidence="8" id="KW-1185">Reference proteome</keyword>
<feature type="domain" description="C3H1-type" evidence="6">
    <location>
        <begin position="7"/>
        <end position="34"/>
    </location>
</feature>
<evidence type="ECO:0000256" key="3">
    <source>
        <dbReference type="ARBA" id="ARBA00022833"/>
    </source>
</evidence>
<feature type="zinc finger region" description="C3H1-type" evidence="4">
    <location>
        <begin position="194"/>
        <end position="219"/>
    </location>
</feature>
<dbReference type="Gene3D" id="4.10.1000.10">
    <property type="entry name" value="Zinc finger, CCCH-type"/>
    <property type="match status" value="3"/>
</dbReference>
<protein>
    <recommendedName>
        <fullName evidence="6">C3H1-type domain-containing protein</fullName>
    </recommendedName>
</protein>
<name>A0A165E1T9_9APHY</name>
<keyword evidence="2 4" id="KW-0863">Zinc-finger</keyword>
<feature type="zinc finger region" description="C3H1-type" evidence="4">
    <location>
        <begin position="7"/>
        <end position="34"/>
    </location>
</feature>
<feature type="compositionally biased region" description="Low complexity" evidence="5">
    <location>
        <begin position="264"/>
        <end position="274"/>
    </location>
</feature>
<dbReference type="GeneID" id="63829640"/>
<evidence type="ECO:0000256" key="1">
    <source>
        <dbReference type="ARBA" id="ARBA00022723"/>
    </source>
</evidence>
<dbReference type="Pfam" id="PF00642">
    <property type="entry name" value="zf-CCCH"/>
    <property type="match status" value="2"/>
</dbReference>
<feature type="domain" description="C3H1-type" evidence="6">
    <location>
        <begin position="107"/>
        <end position="136"/>
    </location>
</feature>
<reference evidence="7 8" key="1">
    <citation type="journal article" date="2016" name="Mol. Biol. Evol.">
        <title>Comparative Genomics of Early-Diverging Mushroom-Forming Fungi Provides Insights into the Origins of Lignocellulose Decay Capabilities.</title>
        <authorList>
            <person name="Nagy L.G."/>
            <person name="Riley R."/>
            <person name="Tritt A."/>
            <person name="Adam C."/>
            <person name="Daum C."/>
            <person name="Floudas D."/>
            <person name="Sun H."/>
            <person name="Yadav J.S."/>
            <person name="Pangilinan J."/>
            <person name="Larsson K.H."/>
            <person name="Matsuura K."/>
            <person name="Barry K."/>
            <person name="Labutti K."/>
            <person name="Kuo R."/>
            <person name="Ohm R.A."/>
            <person name="Bhattacharya S.S."/>
            <person name="Shirouzu T."/>
            <person name="Yoshinaga Y."/>
            <person name="Martin F.M."/>
            <person name="Grigoriev I.V."/>
            <person name="Hibbett D.S."/>
        </authorList>
    </citation>
    <scope>NUCLEOTIDE SEQUENCE [LARGE SCALE GENOMIC DNA]</scope>
    <source>
        <strain evidence="7 8">93-53</strain>
    </source>
</reference>
<dbReference type="InParanoid" id="A0A165E1T9"/>
<evidence type="ECO:0000256" key="4">
    <source>
        <dbReference type="PROSITE-ProRule" id="PRU00723"/>
    </source>
</evidence>
<dbReference type="Proteomes" id="UP000076871">
    <property type="component" value="Unassembled WGS sequence"/>
</dbReference>
<dbReference type="AlphaFoldDB" id="A0A165E1T9"/>
<proteinExistence type="predicted"/>
<gene>
    <name evidence="7" type="ORF">LAESUDRAFT_759614</name>
</gene>
<dbReference type="PROSITE" id="PS50103">
    <property type="entry name" value="ZF_C3H1"/>
    <property type="match status" value="3"/>
</dbReference>
<dbReference type="SUPFAM" id="SSF90229">
    <property type="entry name" value="CCCH zinc finger"/>
    <property type="match status" value="2"/>
</dbReference>
<evidence type="ECO:0000313" key="7">
    <source>
        <dbReference type="EMBL" id="KZT06081.1"/>
    </source>
</evidence>
<feature type="domain" description="C3H1-type" evidence="6">
    <location>
        <begin position="194"/>
        <end position="219"/>
    </location>
</feature>
<evidence type="ECO:0000313" key="8">
    <source>
        <dbReference type="Proteomes" id="UP000076871"/>
    </source>
</evidence>
<keyword evidence="1 4" id="KW-0479">Metal-binding</keyword>
<dbReference type="InterPro" id="IPR036855">
    <property type="entry name" value="Znf_CCCH_sf"/>
</dbReference>
<dbReference type="OrthoDB" id="410307at2759"/>
<organism evidence="7 8">
    <name type="scientific">Laetiporus sulphureus 93-53</name>
    <dbReference type="NCBI Taxonomy" id="1314785"/>
    <lineage>
        <taxon>Eukaryota</taxon>
        <taxon>Fungi</taxon>
        <taxon>Dikarya</taxon>
        <taxon>Basidiomycota</taxon>
        <taxon>Agaricomycotina</taxon>
        <taxon>Agaricomycetes</taxon>
        <taxon>Polyporales</taxon>
        <taxon>Laetiporus</taxon>
    </lineage>
</organism>